<comment type="similarity">
    <text evidence="1">Belongs to the UPF0065 (bug) family.</text>
</comment>
<dbReference type="PIRSF" id="PIRSF017082">
    <property type="entry name" value="YflP"/>
    <property type="match status" value="1"/>
</dbReference>
<keyword evidence="2" id="KW-0732">Signal</keyword>
<dbReference type="Gene3D" id="3.40.190.150">
    <property type="entry name" value="Bordetella uptake gene, domain 1"/>
    <property type="match status" value="1"/>
</dbReference>
<dbReference type="InterPro" id="IPR005064">
    <property type="entry name" value="BUG"/>
</dbReference>
<dbReference type="AlphaFoldDB" id="A0A2U1V454"/>
<dbReference type="CDD" id="cd13578">
    <property type="entry name" value="PBP2_Bug27"/>
    <property type="match status" value="1"/>
</dbReference>
<organism evidence="3 4">
    <name type="scientific">Teichococcus aestuarii</name>
    <dbReference type="NCBI Taxonomy" id="568898"/>
    <lineage>
        <taxon>Bacteria</taxon>
        <taxon>Pseudomonadati</taxon>
        <taxon>Pseudomonadota</taxon>
        <taxon>Alphaproteobacteria</taxon>
        <taxon>Acetobacterales</taxon>
        <taxon>Roseomonadaceae</taxon>
        <taxon>Roseomonas</taxon>
    </lineage>
</organism>
<accession>A0A2U1V454</accession>
<protein>
    <submittedName>
        <fullName evidence="3">ABC transporter substrate-binding protein</fullName>
    </submittedName>
</protein>
<dbReference type="InterPro" id="IPR042100">
    <property type="entry name" value="Bug_dom1"/>
</dbReference>
<dbReference type="Pfam" id="PF03401">
    <property type="entry name" value="TctC"/>
    <property type="match status" value="1"/>
</dbReference>
<feature type="signal peptide" evidence="2">
    <location>
        <begin position="1"/>
        <end position="27"/>
    </location>
</feature>
<evidence type="ECO:0000313" key="3">
    <source>
        <dbReference type="EMBL" id="PWC28675.1"/>
    </source>
</evidence>
<dbReference type="PANTHER" id="PTHR42928:SF5">
    <property type="entry name" value="BLR1237 PROTEIN"/>
    <property type="match status" value="1"/>
</dbReference>
<dbReference type="EMBL" id="PDOA01000006">
    <property type="protein sequence ID" value="PWC28675.1"/>
    <property type="molecule type" value="Genomic_DNA"/>
</dbReference>
<gene>
    <name evidence="3" type="ORF">CR165_11140</name>
</gene>
<evidence type="ECO:0000313" key="4">
    <source>
        <dbReference type="Proteomes" id="UP000245048"/>
    </source>
</evidence>
<dbReference type="SUPFAM" id="SSF53850">
    <property type="entry name" value="Periplasmic binding protein-like II"/>
    <property type="match status" value="1"/>
</dbReference>
<comment type="caution">
    <text evidence="3">The sequence shown here is derived from an EMBL/GenBank/DDBJ whole genome shotgun (WGS) entry which is preliminary data.</text>
</comment>
<dbReference type="Proteomes" id="UP000245048">
    <property type="component" value="Unassembled WGS sequence"/>
</dbReference>
<name>A0A2U1V454_9PROT</name>
<feature type="chain" id="PRO_5015719689" evidence="2">
    <location>
        <begin position="28"/>
        <end position="326"/>
    </location>
</feature>
<dbReference type="PANTHER" id="PTHR42928">
    <property type="entry name" value="TRICARBOXYLATE-BINDING PROTEIN"/>
    <property type="match status" value="1"/>
</dbReference>
<evidence type="ECO:0000256" key="2">
    <source>
        <dbReference type="SAM" id="SignalP"/>
    </source>
</evidence>
<keyword evidence="4" id="KW-1185">Reference proteome</keyword>
<proteinExistence type="inferred from homology"/>
<dbReference type="Gene3D" id="3.40.190.10">
    <property type="entry name" value="Periplasmic binding protein-like II"/>
    <property type="match status" value="1"/>
</dbReference>
<sequence length="326" mass="33341">MIGRRALGAALAAAALPLAAFPLSALAQPGGKVLSLVVPFAPGGPTDLIARRLAMLLQEVLGQTVVVENRAGAGGNVGAEYVARAAADGQTVLFGTSGPLAINQMLYPGQTYDPLKDFAPVGPLGRIPNVLAVHPDIPARSVAELVALGKGGRALAYGSSGNGASSHLSGALFNSMAGTRFEHIPYRGTGPALNDVLAGHIAMVFTDVLTALPHIQSGRLRALGVTTAARSAVLPETPTIAEQGLPGYDASVFFGLVVPAATPAPAREALRRALEGALRQEAMRRFLESQGMQLAPEVTPAALSALMASEAARWGAVIRETGAKAD</sequence>
<dbReference type="RefSeq" id="WP_109517070.1">
    <property type="nucleotide sequence ID" value="NZ_PDOA01000006.1"/>
</dbReference>
<evidence type="ECO:0000256" key="1">
    <source>
        <dbReference type="ARBA" id="ARBA00006987"/>
    </source>
</evidence>
<dbReference type="OrthoDB" id="7250553at2"/>
<reference evidence="4" key="1">
    <citation type="submission" date="2017-10" db="EMBL/GenBank/DDBJ databases">
        <authorList>
            <person name="Toshchakov S.V."/>
            <person name="Goeva M.A."/>
        </authorList>
    </citation>
    <scope>NUCLEOTIDE SEQUENCE [LARGE SCALE GENOMIC DNA]</scope>
    <source>
        <strain evidence="4">JR1/69-1-13</strain>
    </source>
</reference>